<dbReference type="Proteomes" id="UP000628448">
    <property type="component" value="Unassembled WGS sequence"/>
</dbReference>
<feature type="domain" description="DUF58" evidence="2">
    <location>
        <begin position="209"/>
        <end position="375"/>
    </location>
</feature>
<reference evidence="3" key="1">
    <citation type="submission" date="2020-11" db="EMBL/GenBank/DDBJ databases">
        <title>Bacterial whole genome sequence for Panacibacter sp. DH6.</title>
        <authorList>
            <person name="Le V."/>
            <person name="Ko S."/>
            <person name="Ahn C.-Y."/>
            <person name="Oh H.-M."/>
        </authorList>
    </citation>
    <scope>NUCLEOTIDE SEQUENCE</scope>
    <source>
        <strain evidence="3">DH6</strain>
    </source>
</reference>
<protein>
    <submittedName>
        <fullName evidence="3">DUF58 domain-containing protein</fullName>
    </submittedName>
</protein>
<dbReference type="RefSeq" id="WP_196992027.1">
    <property type="nucleotide sequence ID" value="NZ_JADWYR010000002.1"/>
</dbReference>
<dbReference type="PANTHER" id="PTHR33608:SF3">
    <property type="entry name" value="SLR2013 PROTEIN"/>
    <property type="match status" value="1"/>
</dbReference>
<dbReference type="InterPro" id="IPR002881">
    <property type="entry name" value="DUF58"/>
</dbReference>
<keyword evidence="1" id="KW-0812">Transmembrane</keyword>
<evidence type="ECO:0000313" key="3">
    <source>
        <dbReference type="EMBL" id="MBG9377968.1"/>
    </source>
</evidence>
<organism evidence="3 4">
    <name type="scientific">Panacibacter microcysteis</name>
    <dbReference type="NCBI Taxonomy" id="2793269"/>
    <lineage>
        <taxon>Bacteria</taxon>
        <taxon>Pseudomonadati</taxon>
        <taxon>Bacteroidota</taxon>
        <taxon>Chitinophagia</taxon>
        <taxon>Chitinophagales</taxon>
        <taxon>Chitinophagaceae</taxon>
        <taxon>Panacibacter</taxon>
    </lineage>
</organism>
<sequence>MKSFFKRYIGSLYFTPRLYMAFIVCIALFVLRFFFIWLADIPYGAVIALVLLLVYDYAMLYGRQKGIVAVRTMADRLSNGDNNNIRIDVESYYPFYTNLEIVDEIPHQFQKRDVSFTLVLPPGEKKVLQYLLRPVKRGSYEFGVINMYATTRLGIFSRKYVAGVPQEVPVYPSYLQLRKYQLMAISNRLSEIGVKKVRRMGHSMEFEQIKEYVVGDDYRTLNWKATARKGALMVNTFADEKSQQLYCVIDKSRVMKMPFEELSLLDYAINTSLVLSNVALMKQDKAGLLTFSEKISSFLPAEKKALQMQSILETLYNQKTRYLESDYERLYIFIRRKITQRSLVVLFTNFESLSGMRRQLPYLKKIAGNHLLITVFFENTELTKFIDKPSANLEEVFSKTIAENFSYEKKQIVKELNQNGILTILTAPKNLTINALNKYLEIKARGLL</sequence>
<dbReference type="EMBL" id="JADWYR010000002">
    <property type="protein sequence ID" value="MBG9377968.1"/>
    <property type="molecule type" value="Genomic_DNA"/>
</dbReference>
<evidence type="ECO:0000259" key="2">
    <source>
        <dbReference type="Pfam" id="PF01882"/>
    </source>
</evidence>
<feature type="transmembrane region" description="Helical" evidence="1">
    <location>
        <begin position="41"/>
        <end position="61"/>
    </location>
</feature>
<gene>
    <name evidence="3" type="ORF">I5907_17145</name>
</gene>
<evidence type="ECO:0000313" key="4">
    <source>
        <dbReference type="Proteomes" id="UP000628448"/>
    </source>
</evidence>
<dbReference type="PANTHER" id="PTHR33608">
    <property type="entry name" value="BLL2464 PROTEIN"/>
    <property type="match status" value="1"/>
</dbReference>
<comment type="caution">
    <text evidence="3">The sequence shown here is derived from an EMBL/GenBank/DDBJ whole genome shotgun (WGS) entry which is preliminary data.</text>
</comment>
<evidence type="ECO:0000256" key="1">
    <source>
        <dbReference type="SAM" id="Phobius"/>
    </source>
</evidence>
<keyword evidence="4" id="KW-1185">Reference proteome</keyword>
<keyword evidence="1" id="KW-0472">Membrane</keyword>
<keyword evidence="1" id="KW-1133">Transmembrane helix</keyword>
<feature type="transmembrane region" description="Helical" evidence="1">
    <location>
        <begin position="12"/>
        <end position="35"/>
    </location>
</feature>
<dbReference type="Pfam" id="PF01882">
    <property type="entry name" value="DUF58"/>
    <property type="match status" value="1"/>
</dbReference>
<name>A0A931GZ14_9BACT</name>
<accession>A0A931GZ14</accession>
<dbReference type="AlphaFoldDB" id="A0A931GZ14"/>
<proteinExistence type="predicted"/>